<sequence>MSETVLAQAQEFLPNVKLDVVSQGAEAIVFISDKHPYLPNDLKPMDIKFSEKYIIKFRPSKPYRHPKLDKQIKKSRTSSEAKLLNKLYQLGVPAPKLIATDAPNGIIWMEFIGGCLENGDISSLKNWLWYLEAKQEKKDQILSNKDSENLALNEKVEKIMFLVGEALGKLHLEDIVHGDLTSSNIILAEDPETGSLSIPTLIDFGLSSYSNLAEDKAVDLYVLERALNSTHPVYSERYNELLLVGYESVHRKSGKLGMRKYVDIIKRLEAVRMRGRKRSMLG</sequence>
<protein>
    <submittedName>
        <fullName evidence="1">Unnamed protein product</fullName>
    </submittedName>
</protein>
<dbReference type="EMBL" id="BSXV01001419">
    <property type="protein sequence ID" value="GME92782.1"/>
    <property type="molecule type" value="Genomic_DNA"/>
</dbReference>
<gene>
    <name evidence="1" type="ORF">Cboi01_000288100</name>
</gene>
<keyword evidence="2" id="KW-1185">Reference proteome</keyword>
<accession>A0ACB5TQR4</accession>
<name>A0ACB5TQR4_CANBO</name>
<reference evidence="1" key="1">
    <citation type="submission" date="2023-04" db="EMBL/GenBank/DDBJ databases">
        <title>Candida boidinii NBRC 1967.</title>
        <authorList>
            <person name="Ichikawa N."/>
            <person name="Sato H."/>
            <person name="Tonouchi N."/>
        </authorList>
    </citation>
    <scope>NUCLEOTIDE SEQUENCE</scope>
    <source>
        <strain evidence="1">NBRC 1967</strain>
    </source>
</reference>
<organism evidence="1 2">
    <name type="scientific">Candida boidinii</name>
    <name type="common">Yeast</name>
    <dbReference type="NCBI Taxonomy" id="5477"/>
    <lineage>
        <taxon>Eukaryota</taxon>
        <taxon>Fungi</taxon>
        <taxon>Dikarya</taxon>
        <taxon>Ascomycota</taxon>
        <taxon>Saccharomycotina</taxon>
        <taxon>Pichiomycetes</taxon>
        <taxon>Pichiales</taxon>
        <taxon>Pichiaceae</taxon>
        <taxon>Ogataea</taxon>
        <taxon>Ogataea/Candida clade</taxon>
    </lineage>
</organism>
<evidence type="ECO:0000313" key="2">
    <source>
        <dbReference type="Proteomes" id="UP001165101"/>
    </source>
</evidence>
<proteinExistence type="predicted"/>
<dbReference type="Proteomes" id="UP001165101">
    <property type="component" value="Unassembled WGS sequence"/>
</dbReference>
<comment type="caution">
    <text evidence="1">The sequence shown here is derived from an EMBL/GenBank/DDBJ whole genome shotgun (WGS) entry which is preliminary data.</text>
</comment>
<evidence type="ECO:0000313" key="1">
    <source>
        <dbReference type="EMBL" id="GME92782.1"/>
    </source>
</evidence>